<keyword evidence="2" id="KW-1185">Reference proteome</keyword>
<evidence type="ECO:0000313" key="2">
    <source>
        <dbReference type="Proteomes" id="UP001431532"/>
    </source>
</evidence>
<comment type="caution">
    <text evidence="1">The sequence shown here is derived from an EMBL/GenBank/DDBJ whole genome shotgun (WGS) entry which is preliminary data.</text>
</comment>
<keyword evidence="1" id="KW-0326">Glycosidase</keyword>
<dbReference type="EC" id="3.2.2.-" evidence="1"/>
<dbReference type="Proteomes" id="UP001431532">
    <property type="component" value="Unassembled WGS sequence"/>
</dbReference>
<dbReference type="GO" id="GO:0016798">
    <property type="term" value="F:hydrolase activity, acting on glycosyl bonds"/>
    <property type="evidence" value="ECO:0007669"/>
    <property type="project" value="UniProtKB-KW"/>
</dbReference>
<dbReference type="Pfam" id="PF03747">
    <property type="entry name" value="ADP_ribosyl_GH"/>
    <property type="match status" value="1"/>
</dbReference>
<sequence>MNQFIKGALVANAAAMGYNWIYNMPYLEKLSKEQSLVFQKADPAQYERAKKSYYVYPKAEIGDVSVQGEVLKWLYIAMKDNPELTVEDYEKLVFNQFQPGGDYQGYIESYGKKLVINRLSEILKLDIKKVAQTDDQLVGIVPYLVCKELNLSNEKAIELKNTFTNKTEYDDFFIMFDHIIEAVKNGSLKEALKKNIKYAPKDYYEKLEKAIEIDDTKKFIIDHAGTDCHIPKSIPLIYHILYHATDFEDAVVKNVLIGGASCDRGLVIGAIFSQVSEIPEAWIKKTKLNF</sequence>
<dbReference type="RefSeq" id="WP_282839751.1">
    <property type="nucleotide sequence ID" value="NZ_JASCXW010000024.1"/>
</dbReference>
<proteinExistence type="predicted"/>
<evidence type="ECO:0000313" key="1">
    <source>
        <dbReference type="EMBL" id="MDI6453320.1"/>
    </source>
</evidence>
<dbReference type="InterPro" id="IPR005502">
    <property type="entry name" value="Ribosyl_crysJ1"/>
</dbReference>
<dbReference type="SUPFAM" id="SSF101478">
    <property type="entry name" value="ADP-ribosylglycohydrolase"/>
    <property type="match status" value="1"/>
</dbReference>
<accession>A0AAW6U9E6</accession>
<reference evidence="1" key="1">
    <citation type="submission" date="2023-05" db="EMBL/GenBank/DDBJ databases">
        <title>Mariniplasma microaerophilum sp. nov., a novel anaerobic mollicute isolated from terrestrial mud volcano, Taman Peninsula, Russia.</title>
        <authorList>
            <person name="Khomyakova M.A."/>
            <person name="Merkel A.Y."/>
            <person name="Slobodkin A.I."/>
        </authorList>
    </citation>
    <scope>NUCLEOTIDE SEQUENCE</scope>
    <source>
        <strain evidence="1">M4Ah</strain>
    </source>
</reference>
<protein>
    <submittedName>
        <fullName evidence="1">ADP-ribosylglycohydrolase family protein</fullName>
        <ecNumber evidence="1">3.2.2.-</ecNumber>
    </submittedName>
</protein>
<dbReference type="Gene3D" id="1.10.4080.10">
    <property type="entry name" value="ADP-ribosylation/Crystallin J1"/>
    <property type="match status" value="1"/>
</dbReference>
<keyword evidence="1" id="KW-0378">Hydrolase</keyword>
<name>A0AAW6U9E6_9MOLU</name>
<dbReference type="EMBL" id="JASCXW010000024">
    <property type="protein sequence ID" value="MDI6453320.1"/>
    <property type="molecule type" value="Genomic_DNA"/>
</dbReference>
<organism evidence="1 2">
    <name type="scientific">Peloplasma aerotolerans</name>
    <dbReference type="NCBI Taxonomy" id="3044389"/>
    <lineage>
        <taxon>Bacteria</taxon>
        <taxon>Bacillati</taxon>
        <taxon>Mycoplasmatota</taxon>
        <taxon>Mollicutes</taxon>
        <taxon>Acholeplasmatales</taxon>
        <taxon>Acholeplasmataceae</taxon>
        <taxon>Peloplasma</taxon>
    </lineage>
</organism>
<dbReference type="AlphaFoldDB" id="A0AAW6U9E6"/>
<dbReference type="InterPro" id="IPR036705">
    <property type="entry name" value="Ribosyl_crysJ1_sf"/>
</dbReference>
<gene>
    <name evidence="1" type="ORF">QJ521_07070</name>
</gene>